<dbReference type="SUPFAM" id="SSF52540">
    <property type="entry name" value="P-loop containing nucleoside triphosphate hydrolases"/>
    <property type="match status" value="1"/>
</dbReference>
<accession>A0A1A9KMX1</accession>
<dbReference type="InterPro" id="IPR027417">
    <property type="entry name" value="P-loop_NTPase"/>
</dbReference>
<dbReference type="InterPro" id="IPR006935">
    <property type="entry name" value="Helicase/UvrB_N"/>
</dbReference>
<sequence>MHFDLNSLAEHQHEGLNGTLQVFQRGNRAQVHMACGTGKTRLGQAVAFATAADCVLVLLPSLSLISQTLAAWISLGQLPLDRILCVCSDPSVAESEDEDVGIVDLPVEVTTDPLAIGTFIERRSTGPLYVFCTYHSVPTLAAGLPVGFLFDLGIFDEAHRTAGYVDAGFTFALHDHSTLKIGKRLFLTATPKHLPETARAGFEVYSMCNEEVYGPVAYHLSMQEAIARGIICDFQVIITVVGDSGPKLRDAYEVVEEDWAGANATIHAVELVRAMQQVGARKAFTFHNFISQSRLFSDTLNKVGDRLAPGIQGWHVDGRMAGSERHLILRQFIECDMGVVSNARCLSEGTDAPVVDMVGFLDPKESSTDIVQALGRALRRAPGKLKGYVLLPVRLKLGHGETVQQALARSSMKHIWRVLSTVAELDDRIKDELVQIRRRVDPDSWGITPVSSLLDKLEVHAPAELLEAVKEFIQHQLVDRLTVSWETSFGHLQRYLEEFGHCAVPKRYVTANGSRLGLWCAQQRTLHAQGVLADDRRVQLEAIGFDFDPHATSWAEAFQELRQYKRNQGHANVPAGHVTGTGRNLGTWCSEQRKAYRAGRLSDSREEQLRSEGFAFDVNEDLWEENFKALQAFIEQNGHSNIPETVEGSRGIKLADWLRNQRTRRITLARKRRLEGVGVSLQAVADSSWEDGFEALLEYFEDTLSPSPPLEYESPGGFALGTWVSYQRQRYQAGKLELNRISRLERLGFVFNMESAAFEDGLLQLRLFQSTHGHCDVPTTYVTAAGYKLGSWCSNQRTRLKSRPEDPRAKALIDLGFKMDPNAAAWEKHYTLAAAYVAEHGSMPSTYQAPSGEKVGAWLYRQQQKLKKGTLPEVQARLLADSGLA</sequence>
<proteinExistence type="predicted"/>
<dbReference type="PANTHER" id="PTHR33418">
    <property type="entry name" value="HELICASE-ASSOCIATED"/>
    <property type="match status" value="1"/>
</dbReference>
<reference evidence="2 3" key="1">
    <citation type="submission" date="2016-05" db="EMBL/GenBank/DDBJ databases">
        <title>Genome Sequence of Pseudomonas citronellolis Strain SJTE-3, an Estrogens and Persistent Organic Pollutants degradation strain.</title>
        <authorList>
            <person name="Liang R."/>
        </authorList>
    </citation>
    <scope>NUCLEOTIDE SEQUENCE [LARGE SCALE GENOMIC DNA]</scope>
    <source>
        <strain evidence="2 3">SJTE-3</strain>
        <plasmid evidence="3">Plasmid prbl16</plasmid>
    </source>
</reference>
<gene>
    <name evidence="2" type="ORF">A9C11_32995</name>
</gene>
<dbReference type="CDD" id="cd18785">
    <property type="entry name" value="SF2_C"/>
    <property type="match status" value="1"/>
</dbReference>
<dbReference type="SMART" id="SM00487">
    <property type="entry name" value="DEXDc"/>
    <property type="match status" value="1"/>
</dbReference>
<geneLocation type="plasmid" evidence="3">
    <name>prbl16</name>
</geneLocation>
<dbReference type="EMBL" id="CP015879">
    <property type="protein sequence ID" value="ANI18872.1"/>
    <property type="molecule type" value="Genomic_DNA"/>
</dbReference>
<dbReference type="Proteomes" id="UP000077748">
    <property type="component" value="Plasmid pRBL16"/>
</dbReference>
<dbReference type="PROSITE" id="PS51194">
    <property type="entry name" value="HELICASE_CTER"/>
    <property type="match status" value="1"/>
</dbReference>
<dbReference type="AlphaFoldDB" id="A0A1A9KMX1"/>
<organism evidence="2 3">
    <name type="scientific">Pseudomonas citronellolis</name>
    <dbReference type="NCBI Taxonomy" id="53408"/>
    <lineage>
        <taxon>Bacteria</taxon>
        <taxon>Pseudomonadati</taxon>
        <taxon>Pseudomonadota</taxon>
        <taxon>Gammaproteobacteria</taxon>
        <taxon>Pseudomonadales</taxon>
        <taxon>Pseudomonadaceae</taxon>
        <taxon>Pseudomonas</taxon>
    </lineage>
</organism>
<dbReference type="InterPro" id="IPR005114">
    <property type="entry name" value="Helicase_assoc"/>
</dbReference>
<dbReference type="Gene3D" id="6.10.140.530">
    <property type="match status" value="6"/>
</dbReference>
<evidence type="ECO:0000313" key="2">
    <source>
        <dbReference type="EMBL" id="ANI18872.1"/>
    </source>
</evidence>
<dbReference type="RefSeq" id="WP_064585195.1">
    <property type="nucleotide sequence ID" value="NZ_CP015879.1"/>
</dbReference>
<evidence type="ECO:0000313" key="3">
    <source>
        <dbReference type="Proteomes" id="UP000077748"/>
    </source>
</evidence>
<keyword evidence="2" id="KW-0614">Plasmid</keyword>
<dbReference type="GO" id="GO:0005524">
    <property type="term" value="F:ATP binding"/>
    <property type="evidence" value="ECO:0007669"/>
    <property type="project" value="InterPro"/>
</dbReference>
<dbReference type="InterPro" id="IPR001650">
    <property type="entry name" value="Helicase_C-like"/>
</dbReference>
<dbReference type="Pfam" id="PF00271">
    <property type="entry name" value="Helicase_C"/>
    <property type="match status" value="1"/>
</dbReference>
<dbReference type="InterPro" id="IPR014001">
    <property type="entry name" value="Helicase_ATP-bd"/>
</dbReference>
<dbReference type="Pfam" id="PF04851">
    <property type="entry name" value="ResIII"/>
    <property type="match status" value="1"/>
</dbReference>
<dbReference type="SMART" id="SM00490">
    <property type="entry name" value="HELICc"/>
    <property type="match status" value="1"/>
</dbReference>
<evidence type="ECO:0000259" key="1">
    <source>
        <dbReference type="PROSITE" id="PS51194"/>
    </source>
</evidence>
<dbReference type="Pfam" id="PF03457">
    <property type="entry name" value="HA"/>
    <property type="match status" value="6"/>
</dbReference>
<dbReference type="Gene3D" id="3.40.50.300">
    <property type="entry name" value="P-loop containing nucleotide triphosphate hydrolases"/>
    <property type="match status" value="2"/>
</dbReference>
<protein>
    <recommendedName>
        <fullName evidence="1">Helicase C-terminal domain-containing protein</fullName>
    </recommendedName>
</protein>
<dbReference type="GO" id="GO:0016787">
    <property type="term" value="F:hydrolase activity"/>
    <property type="evidence" value="ECO:0007669"/>
    <property type="project" value="InterPro"/>
</dbReference>
<feature type="domain" description="Helicase C-terminal" evidence="1">
    <location>
        <begin position="247"/>
        <end position="433"/>
    </location>
</feature>
<name>A0A1A9KMX1_9PSED</name>
<dbReference type="PANTHER" id="PTHR33418:SF1">
    <property type="entry name" value="HELICASE-ASSOCIATED DOMAIN-CONTAINING PROTEIN"/>
    <property type="match status" value="1"/>
</dbReference>
<dbReference type="GO" id="GO:0003677">
    <property type="term" value="F:DNA binding"/>
    <property type="evidence" value="ECO:0007669"/>
    <property type="project" value="InterPro"/>
</dbReference>